<accession>A0ABY7AMU2</accession>
<name>A0ABY7AMU2_9ALTE</name>
<evidence type="ECO:0000313" key="2">
    <source>
        <dbReference type="EMBL" id="WAJ69611.1"/>
    </source>
</evidence>
<feature type="chain" id="PRO_5045779652" evidence="1">
    <location>
        <begin position="24"/>
        <end position="252"/>
    </location>
</feature>
<gene>
    <name evidence="2" type="ORF">OLW01_10625</name>
</gene>
<proteinExistence type="predicted"/>
<organism evidence="2 3">
    <name type="scientific">Catenovulum adriaticum</name>
    <dbReference type="NCBI Taxonomy" id="2984846"/>
    <lineage>
        <taxon>Bacteria</taxon>
        <taxon>Pseudomonadati</taxon>
        <taxon>Pseudomonadota</taxon>
        <taxon>Gammaproteobacteria</taxon>
        <taxon>Alteromonadales</taxon>
        <taxon>Alteromonadaceae</taxon>
        <taxon>Catenovulum</taxon>
    </lineage>
</organism>
<evidence type="ECO:0000313" key="3">
    <source>
        <dbReference type="Proteomes" id="UP001163726"/>
    </source>
</evidence>
<keyword evidence="3" id="KW-1185">Reference proteome</keyword>
<feature type="signal peptide" evidence="1">
    <location>
        <begin position="1"/>
        <end position="23"/>
    </location>
</feature>
<sequence>MKFYKRSLLAIAVASVFSTQALADSWWDKATDFLKQSSDTSESSTEASGQSNLAVSEIADAFKQALKIGSEKVVSQLGQTDGFNADPQIHIPLPSELQKVQSVLDKVGMGYLADDLELKLNRAAEAATPKAKALFVQAIQEMSFNDVRDIYEGEKDSATQFFKQKMSAQLSAEMKPIVDDTIAQVGAVQALDKLIGEYKDLPFVSKVKTDISEHVVNKGMEGIFHYIAKEEAAIRENPSERTTDLLKKVFGL</sequence>
<keyword evidence="1" id="KW-0732">Signal</keyword>
<dbReference type="EMBL" id="CP109965">
    <property type="protein sequence ID" value="WAJ69611.1"/>
    <property type="molecule type" value="Genomic_DNA"/>
</dbReference>
<reference evidence="2" key="1">
    <citation type="submission" date="2022-10" db="EMBL/GenBank/DDBJ databases">
        <title>Catenovulum adriacola sp. nov. isolated in the Harbour of Susak.</title>
        <authorList>
            <person name="Schoch T."/>
            <person name="Reich S.J."/>
            <person name="Stoeferle S."/>
            <person name="Flaiz M."/>
            <person name="Kazda M."/>
            <person name="Riedel C.U."/>
            <person name="Duerre P."/>
        </authorList>
    </citation>
    <scope>NUCLEOTIDE SEQUENCE</scope>
    <source>
        <strain evidence="2">TS8</strain>
    </source>
</reference>
<evidence type="ECO:0000256" key="1">
    <source>
        <dbReference type="SAM" id="SignalP"/>
    </source>
</evidence>
<dbReference type="InterPro" id="IPR025245">
    <property type="entry name" value="DUF4197"/>
</dbReference>
<dbReference type="RefSeq" id="WP_268073895.1">
    <property type="nucleotide sequence ID" value="NZ_CP109965.1"/>
</dbReference>
<dbReference type="Proteomes" id="UP001163726">
    <property type="component" value="Chromosome"/>
</dbReference>
<dbReference type="Pfam" id="PF13852">
    <property type="entry name" value="DUF4197"/>
    <property type="match status" value="1"/>
</dbReference>
<protein>
    <submittedName>
        <fullName evidence="2">DUF4197 domain-containing protein</fullName>
    </submittedName>
</protein>